<proteinExistence type="predicted"/>
<name>A0A9P8FJI8_AURME</name>
<dbReference type="EMBL" id="JAHFXS010001756">
    <property type="protein sequence ID" value="KAG9975711.1"/>
    <property type="molecule type" value="Genomic_DNA"/>
</dbReference>
<sequence>MKTLEHHRTIYRASHPGGQLESVSWYMCFMGTYDFLLASIIICLELARQLNEQPDPETDKIATREDMVAALEASKKVWEEAGEDDFEPALGSDRPGQMIENAAVAEIKKACKAMTIMLEKIRMDKSRDVAPPASKETDLTQMSMPEELMTTSLVLPTNQWSAQDNFLNLDNMIDVSNDINWEMWDQQFSTQQAQQQLDQFTWTVDDMLAAGASGLPELDMNLS</sequence>
<evidence type="ECO:0000313" key="1">
    <source>
        <dbReference type="EMBL" id="KAG9975711.1"/>
    </source>
</evidence>
<accession>A0A9P8FJI8</accession>
<reference evidence="1" key="2">
    <citation type="submission" date="2021-08" db="EMBL/GenBank/DDBJ databases">
        <authorList>
            <person name="Gostincar C."/>
            <person name="Sun X."/>
            <person name="Song Z."/>
            <person name="Gunde-Cimerman N."/>
        </authorList>
    </citation>
    <scope>NUCLEOTIDE SEQUENCE</scope>
    <source>
        <strain evidence="1">EXF-9298</strain>
    </source>
</reference>
<evidence type="ECO:0000313" key="2">
    <source>
        <dbReference type="Proteomes" id="UP000729357"/>
    </source>
</evidence>
<protein>
    <submittedName>
        <fullName evidence="1">Uncharacterized protein</fullName>
    </submittedName>
</protein>
<keyword evidence="2" id="KW-1185">Reference proteome</keyword>
<dbReference type="AlphaFoldDB" id="A0A9P8FJI8"/>
<comment type="caution">
    <text evidence="1">The sequence shown here is derived from an EMBL/GenBank/DDBJ whole genome shotgun (WGS) entry which is preliminary data.</text>
</comment>
<dbReference type="Proteomes" id="UP000729357">
    <property type="component" value="Unassembled WGS sequence"/>
</dbReference>
<organism evidence="1 2">
    <name type="scientific">Aureobasidium melanogenum</name>
    <name type="common">Aureobasidium pullulans var. melanogenum</name>
    <dbReference type="NCBI Taxonomy" id="46634"/>
    <lineage>
        <taxon>Eukaryota</taxon>
        <taxon>Fungi</taxon>
        <taxon>Dikarya</taxon>
        <taxon>Ascomycota</taxon>
        <taxon>Pezizomycotina</taxon>
        <taxon>Dothideomycetes</taxon>
        <taxon>Dothideomycetidae</taxon>
        <taxon>Dothideales</taxon>
        <taxon>Saccotheciaceae</taxon>
        <taxon>Aureobasidium</taxon>
    </lineage>
</organism>
<gene>
    <name evidence="1" type="ORF">KCU98_g11183</name>
</gene>
<feature type="non-terminal residue" evidence="1">
    <location>
        <position position="1"/>
    </location>
</feature>
<reference evidence="1" key="1">
    <citation type="journal article" date="2021" name="J Fungi (Basel)">
        <title>Virulence traits and population genomics of the black yeast Aureobasidium melanogenum.</title>
        <authorList>
            <person name="Cernosa A."/>
            <person name="Sun X."/>
            <person name="Gostincar C."/>
            <person name="Fang C."/>
            <person name="Gunde-Cimerman N."/>
            <person name="Song Z."/>
        </authorList>
    </citation>
    <scope>NUCLEOTIDE SEQUENCE</scope>
    <source>
        <strain evidence="1">EXF-9298</strain>
    </source>
</reference>